<dbReference type="InterPro" id="IPR027417">
    <property type="entry name" value="P-loop_NTPase"/>
</dbReference>
<dbReference type="Proteomes" id="UP000230093">
    <property type="component" value="Unassembled WGS sequence"/>
</dbReference>
<name>A0A2H0WC30_9BACT</name>
<dbReference type="EMBL" id="PEZT01000009">
    <property type="protein sequence ID" value="PIS09459.1"/>
    <property type="molecule type" value="Genomic_DNA"/>
</dbReference>
<proteinExistence type="predicted"/>
<evidence type="ECO:0000313" key="1">
    <source>
        <dbReference type="EMBL" id="PIS09459.1"/>
    </source>
</evidence>
<sequence length="426" mass="48814">MDLERREKFFQPVKLTPTQEQVAQVVVDKLTTTGDEQLFLILEGLSGVGKSTLIDKISVDIGRNNGKVVKPLDVIYHHSEKPIKNWRGHFVTMAVPTELEDILQAATEHLSELSVVQVVLPAMDESEIMFVIKSLKRDSKRNLSDKEIATYSLGIPYLACQLSTPGLTESSAARVSAGYLSQSLRRRLDTKDFFKVTERYLKIAPNSDVLSAVKEIRRSLFGGRKIYDELYHAFRIQSELESRGIVEESPLFVCPESEEIYNAMLKKGEDAWIDIYVPFLGQSDFDCIQQSVGFYEDVWDGTYDQHFATRTNMFLADYRKTHFWSRNPQGIEFTDRDEYAKSQIQELVREYEDRIRQADLSVRDKSKTGTFLAHSHDHGGLVRNPVSIGWMLESLLQQKGVPYFVHNRILGADYIYNPEINKIEIL</sequence>
<evidence type="ECO:0000313" key="2">
    <source>
        <dbReference type="Proteomes" id="UP000230093"/>
    </source>
</evidence>
<dbReference type="AlphaFoldDB" id="A0A2H0WC30"/>
<reference evidence="2" key="1">
    <citation type="submission" date="2017-09" db="EMBL/GenBank/DDBJ databases">
        <title>Depth-based differentiation of microbial function through sediment-hosted aquifers and enrichment of novel symbionts in the deep terrestrial subsurface.</title>
        <authorList>
            <person name="Probst A.J."/>
            <person name="Ladd B."/>
            <person name="Jarett J.K."/>
            <person name="Geller-Mcgrath D.E."/>
            <person name="Sieber C.M.K."/>
            <person name="Emerson J.B."/>
            <person name="Anantharaman K."/>
            <person name="Thomas B.C."/>
            <person name="Malmstrom R."/>
            <person name="Stieglmeier M."/>
            <person name="Klingl A."/>
            <person name="Woyke T."/>
            <person name="Ryan C.M."/>
            <person name="Banfield J.F."/>
        </authorList>
    </citation>
    <scope>NUCLEOTIDE SEQUENCE [LARGE SCALE GENOMIC DNA]</scope>
</reference>
<accession>A0A2H0WC30</accession>
<dbReference type="SUPFAM" id="SSF52540">
    <property type="entry name" value="P-loop containing nucleoside triphosphate hydrolases"/>
    <property type="match status" value="1"/>
</dbReference>
<organism evidence="1 2">
    <name type="scientific">Candidatus Beckwithbacteria bacterium CG10_big_fil_rev_8_21_14_0_10_34_10</name>
    <dbReference type="NCBI Taxonomy" id="1974495"/>
    <lineage>
        <taxon>Bacteria</taxon>
        <taxon>Candidatus Beckwithiibacteriota</taxon>
    </lineage>
</organism>
<gene>
    <name evidence="1" type="ORF">COT75_01515</name>
</gene>
<protein>
    <submittedName>
        <fullName evidence="1">Uncharacterized protein</fullName>
    </submittedName>
</protein>
<comment type="caution">
    <text evidence="1">The sequence shown here is derived from an EMBL/GenBank/DDBJ whole genome shotgun (WGS) entry which is preliminary data.</text>
</comment>